<evidence type="ECO:0000313" key="3">
    <source>
        <dbReference type="Proteomes" id="UP000053841"/>
    </source>
</evidence>
<organism evidence="2 3">
    <name type="scientific">Cochliobolus carbonum (strain 26-R-13)</name>
    <name type="common">Maize leaf spot fungus</name>
    <name type="synonym">Bipolaris zeicola</name>
    <dbReference type="NCBI Taxonomy" id="930089"/>
    <lineage>
        <taxon>Eukaryota</taxon>
        <taxon>Fungi</taxon>
        <taxon>Dikarya</taxon>
        <taxon>Ascomycota</taxon>
        <taxon>Pezizomycotina</taxon>
        <taxon>Dothideomycetes</taxon>
        <taxon>Pleosporomycetidae</taxon>
        <taxon>Pleosporales</taxon>
        <taxon>Pleosporineae</taxon>
        <taxon>Pleosporaceae</taxon>
        <taxon>Bipolaris</taxon>
    </lineage>
</organism>
<dbReference type="OrthoDB" id="3800368at2759"/>
<proteinExistence type="predicted"/>
<feature type="compositionally biased region" description="Polar residues" evidence="1">
    <location>
        <begin position="109"/>
        <end position="119"/>
    </location>
</feature>
<dbReference type="HOGENOM" id="CLU_918293_0_0_1"/>
<evidence type="ECO:0000256" key="1">
    <source>
        <dbReference type="SAM" id="MobiDB-lite"/>
    </source>
</evidence>
<evidence type="ECO:0000313" key="2">
    <source>
        <dbReference type="EMBL" id="EUC36710.1"/>
    </source>
</evidence>
<keyword evidence="3" id="KW-1185">Reference proteome</keyword>
<reference evidence="2 3" key="1">
    <citation type="journal article" date="2013" name="PLoS Genet.">
        <title>Comparative genome structure, secondary metabolite, and effector coding capacity across Cochliobolus pathogens.</title>
        <authorList>
            <person name="Condon B.J."/>
            <person name="Leng Y."/>
            <person name="Wu D."/>
            <person name="Bushley K.E."/>
            <person name="Ohm R.A."/>
            <person name="Otillar R."/>
            <person name="Martin J."/>
            <person name="Schackwitz W."/>
            <person name="Grimwood J."/>
            <person name="MohdZainudin N."/>
            <person name="Xue C."/>
            <person name="Wang R."/>
            <person name="Manning V.A."/>
            <person name="Dhillon B."/>
            <person name="Tu Z.J."/>
            <person name="Steffenson B.J."/>
            <person name="Salamov A."/>
            <person name="Sun H."/>
            <person name="Lowry S."/>
            <person name="LaButti K."/>
            <person name="Han J."/>
            <person name="Copeland A."/>
            <person name="Lindquist E."/>
            <person name="Barry K."/>
            <person name="Schmutz J."/>
            <person name="Baker S.E."/>
            <person name="Ciuffetti L.M."/>
            <person name="Grigoriev I.V."/>
            <person name="Zhong S."/>
            <person name="Turgeon B.G."/>
        </authorList>
    </citation>
    <scope>NUCLEOTIDE SEQUENCE [LARGE SCALE GENOMIC DNA]</scope>
    <source>
        <strain evidence="2 3">26-R-13</strain>
    </source>
</reference>
<gene>
    <name evidence="2" type="ORF">COCCADRAFT_2191</name>
</gene>
<feature type="region of interest" description="Disordered" evidence="1">
    <location>
        <begin position="99"/>
        <end position="130"/>
    </location>
</feature>
<dbReference type="EMBL" id="KI964558">
    <property type="protein sequence ID" value="EUC36710.1"/>
    <property type="molecule type" value="Genomic_DNA"/>
</dbReference>
<dbReference type="Proteomes" id="UP000053841">
    <property type="component" value="Unassembled WGS sequence"/>
</dbReference>
<dbReference type="AlphaFoldDB" id="W6YGW6"/>
<accession>W6YGW6</accession>
<sequence>MALLSQNLFEMDNNNDKSEPFDDACKTKVIRHTAGAFHISGWNPINETSGKSVKDWAHGKSDLKYSPHNALDDEPIDPDFDEKYFDHYGYFNYINSAHEENSTTDDGQEVTSSSVSVLQRTPKRPKTSHEYLARETDDAGDLQEPDPVFTQHATASNNIWRPYTAEEVAWLDLFHAKLRGAIEAGAVIKLPGRVPILETFNTFFKRKAFEEREDGAVAAGASEWTPRTMGSMHRKLRYDGSKVGEEREKLSKLLEDRKNGRVYVPKLSVEELAAYQRDGTVVLDDLHAEGFEYCFVGTLRGISREILKRRVEE</sequence>
<dbReference type="KEGG" id="bze:COCCADRAFT_2191"/>
<dbReference type="RefSeq" id="XP_007708896.1">
    <property type="nucleotide sequence ID" value="XM_007710706.1"/>
</dbReference>
<name>W6YGW6_COCC2</name>
<protein>
    <submittedName>
        <fullName evidence="2">Uncharacterized protein</fullName>
    </submittedName>
</protein>
<dbReference type="GeneID" id="19145086"/>